<dbReference type="PANTHER" id="PTHR42957">
    <property type="entry name" value="HELICASE MJ1565-RELATED"/>
    <property type="match status" value="1"/>
</dbReference>
<dbReference type="AlphaFoldDB" id="X1EDM9"/>
<dbReference type="EMBL" id="BART01035518">
    <property type="protein sequence ID" value="GAH15249.1"/>
    <property type="molecule type" value="Genomic_DNA"/>
</dbReference>
<feature type="non-terminal residue" evidence="1">
    <location>
        <position position="190"/>
    </location>
</feature>
<evidence type="ECO:0008006" key="2">
    <source>
        <dbReference type="Google" id="ProtNLM"/>
    </source>
</evidence>
<comment type="caution">
    <text evidence="1">The sequence shown here is derived from an EMBL/GenBank/DDBJ whole genome shotgun (WGS) entry which is preliminary data.</text>
</comment>
<feature type="non-terminal residue" evidence="1">
    <location>
        <position position="1"/>
    </location>
</feature>
<accession>X1EDM9</accession>
<dbReference type="SUPFAM" id="SSF52540">
    <property type="entry name" value="P-loop containing nucleoside triphosphate hydrolases"/>
    <property type="match status" value="1"/>
</dbReference>
<dbReference type="PANTHER" id="PTHR42957:SF1">
    <property type="entry name" value="HELICASE MJ1565-RELATED"/>
    <property type="match status" value="1"/>
</dbReference>
<evidence type="ECO:0000313" key="1">
    <source>
        <dbReference type="EMBL" id="GAH15249.1"/>
    </source>
</evidence>
<dbReference type="Gene3D" id="3.40.50.300">
    <property type="entry name" value="P-loop containing nucleotide triphosphate hydrolases"/>
    <property type="match status" value="1"/>
</dbReference>
<organism evidence="1">
    <name type="scientific">marine sediment metagenome</name>
    <dbReference type="NCBI Taxonomy" id="412755"/>
    <lineage>
        <taxon>unclassified sequences</taxon>
        <taxon>metagenomes</taxon>
        <taxon>ecological metagenomes</taxon>
    </lineage>
</organism>
<reference evidence="1" key="1">
    <citation type="journal article" date="2014" name="Front. Microbiol.">
        <title>High frequency of phylogenetically diverse reductive dehalogenase-homologous genes in deep subseafloor sedimentary metagenomes.</title>
        <authorList>
            <person name="Kawai M."/>
            <person name="Futagami T."/>
            <person name="Toyoda A."/>
            <person name="Takaki Y."/>
            <person name="Nishi S."/>
            <person name="Hori S."/>
            <person name="Arai W."/>
            <person name="Tsubouchi T."/>
            <person name="Morono Y."/>
            <person name="Uchiyama I."/>
            <person name="Ito T."/>
            <person name="Fujiyama A."/>
            <person name="Inagaki F."/>
            <person name="Takami H."/>
        </authorList>
    </citation>
    <scope>NUCLEOTIDE SEQUENCE</scope>
    <source>
        <strain evidence="1">Expedition CK06-06</strain>
    </source>
</reference>
<protein>
    <recommendedName>
        <fullName evidence="2">Helicase HerA central domain-containing protein</fullName>
    </recommendedName>
</protein>
<sequence length="190" mass="22352">GISVSLGQFDQKLYGELHQVLKIYVLLLLRPLMVGDRCHLLFQIENLMRRDDITYDNLLDAIRNIDPEPHGINKLSLNALRNRIIRFERYGFLRNRGESKREDSLEHMFSKLQEGKSIVVDFGKYGINTHLYLFIANLITRRLYNMYSQKEDDSDLPPLVVVVEEAHKFLKPGVIHHTIFDRIARETRKF</sequence>
<name>X1EDM9_9ZZZZ</name>
<dbReference type="InterPro" id="IPR027417">
    <property type="entry name" value="P-loop_NTPase"/>
</dbReference>
<dbReference type="InterPro" id="IPR008571">
    <property type="entry name" value="HerA-like"/>
</dbReference>
<gene>
    <name evidence="1" type="ORF">S01H4_60285</name>
</gene>
<proteinExistence type="predicted"/>